<keyword evidence="5" id="KW-1185">Reference proteome</keyword>
<dbReference type="InParanoid" id="A0A168T208"/>
<dbReference type="EMBL" id="LT555008">
    <property type="protein sequence ID" value="SAM09339.1"/>
    <property type="molecule type" value="Genomic_DNA"/>
</dbReference>
<protein>
    <recommendedName>
        <fullName evidence="2">rRNA-processing protein FYV7</fullName>
    </recommendedName>
</protein>
<evidence type="ECO:0000256" key="3">
    <source>
        <dbReference type="SAM" id="MobiDB-lite"/>
    </source>
</evidence>
<reference evidence="4" key="1">
    <citation type="submission" date="2016-04" db="EMBL/GenBank/DDBJ databases">
        <authorList>
            <person name="Evans L.H."/>
            <person name="Alamgir A."/>
            <person name="Owens N."/>
            <person name="Weber N.D."/>
            <person name="Virtaneva K."/>
            <person name="Barbian K."/>
            <person name="Babar A."/>
            <person name="Rosenke K."/>
        </authorList>
    </citation>
    <scope>NUCLEOTIDE SEQUENCE [LARGE SCALE GENOMIC DNA]</scope>
    <source>
        <strain evidence="4">CBS 101.48</strain>
    </source>
</reference>
<feature type="compositionally biased region" description="Basic residues" evidence="3">
    <location>
        <begin position="161"/>
        <end position="178"/>
    </location>
</feature>
<dbReference type="Pfam" id="PF08524">
    <property type="entry name" value="rRNA_processing"/>
    <property type="match status" value="1"/>
</dbReference>
<name>A0A168T208_ABSGL</name>
<organism evidence="4">
    <name type="scientific">Absidia glauca</name>
    <name type="common">Pin mould</name>
    <dbReference type="NCBI Taxonomy" id="4829"/>
    <lineage>
        <taxon>Eukaryota</taxon>
        <taxon>Fungi</taxon>
        <taxon>Fungi incertae sedis</taxon>
        <taxon>Mucoromycota</taxon>
        <taxon>Mucoromycotina</taxon>
        <taxon>Mucoromycetes</taxon>
        <taxon>Mucorales</taxon>
        <taxon>Cunninghamellaceae</taxon>
        <taxon>Absidia</taxon>
    </lineage>
</organism>
<feature type="compositionally biased region" description="Acidic residues" evidence="3">
    <location>
        <begin position="93"/>
        <end position="105"/>
    </location>
</feature>
<feature type="compositionally biased region" description="Basic and acidic residues" evidence="3">
    <location>
        <begin position="129"/>
        <end position="160"/>
    </location>
</feature>
<dbReference type="AlphaFoldDB" id="A0A168T208"/>
<comment type="similarity">
    <text evidence="1">Belongs to the FYV7 family.</text>
</comment>
<evidence type="ECO:0000313" key="4">
    <source>
        <dbReference type="EMBL" id="SAM09339.1"/>
    </source>
</evidence>
<feature type="region of interest" description="Disordered" evidence="3">
    <location>
        <begin position="1"/>
        <end position="35"/>
    </location>
</feature>
<evidence type="ECO:0000256" key="1">
    <source>
        <dbReference type="ARBA" id="ARBA00006800"/>
    </source>
</evidence>
<dbReference type="InterPro" id="IPR013730">
    <property type="entry name" value="Fyv7/TAP26"/>
</dbReference>
<sequence length="197" mass="23231">MPPNKKPISKKAKPLTSLERRAKKKKQELIHKMSVKSQYYKSLAKEHGDDTPDYVKQVFERTIDEDGNVVEYESGTTKRKATEEKDEERVFDLDQEQSSDEDEDSCGQKSKKQKKDDTKVHKPNPFKAQLEEQQTRKRLTQEERVARQQEREAKLGERKRYYQHRNKERGKMLAKNKKGQPNLATQMEILIGRIKKD</sequence>
<dbReference type="Proteomes" id="UP000078561">
    <property type="component" value="Unassembled WGS sequence"/>
</dbReference>
<accession>A0A168T208</accession>
<dbReference type="PANTHER" id="PTHR41805">
    <property type="entry name" value="EXPRESSED PROTEIN"/>
    <property type="match status" value="1"/>
</dbReference>
<evidence type="ECO:0000256" key="2">
    <source>
        <dbReference type="ARBA" id="ARBA00018780"/>
    </source>
</evidence>
<dbReference type="STRING" id="4829.A0A168T208"/>
<dbReference type="OrthoDB" id="2135053at2759"/>
<dbReference type="PANTHER" id="PTHR41805:SF1">
    <property type="entry name" value="RRNA-PROCESSING PROTEIN FYV7"/>
    <property type="match status" value="1"/>
</dbReference>
<evidence type="ECO:0000313" key="5">
    <source>
        <dbReference type="Proteomes" id="UP000078561"/>
    </source>
</evidence>
<gene>
    <name evidence="4" type="primary">ABSGL_15015.1 scaffold 15162</name>
</gene>
<dbReference type="OMA" id="SHERSIK"/>
<feature type="region of interest" description="Disordered" evidence="3">
    <location>
        <begin position="65"/>
        <end position="181"/>
    </location>
</feature>
<proteinExistence type="inferred from homology"/>
<feature type="compositionally biased region" description="Basic and acidic residues" evidence="3">
    <location>
        <begin position="80"/>
        <end position="92"/>
    </location>
</feature>